<accession>A0A1B8Q5Y6</accession>
<keyword evidence="1" id="KW-1133">Transmembrane helix</keyword>
<comment type="caution">
    <text evidence="2">The sequence shown here is derived from an EMBL/GenBank/DDBJ whole genome shotgun (WGS) entry which is preliminary data.</text>
</comment>
<reference evidence="2 3" key="1">
    <citation type="submission" date="2016-06" db="EMBL/GenBank/DDBJ databases">
        <title>Draft genome of Moraxella lacunata CCUG 57757A.</title>
        <authorList>
            <person name="Salva-Serra F."/>
            <person name="Engstrom-Jakobsson H."/>
            <person name="Thorell K."/>
            <person name="Gonzales-Siles L."/>
            <person name="Karlsson R."/>
            <person name="Boulund F."/>
            <person name="Engstrand L."/>
            <person name="Kristiansson E."/>
            <person name="Moore E."/>
        </authorList>
    </citation>
    <scope>NUCLEOTIDE SEQUENCE [LARGE SCALE GENOMIC DNA]</scope>
    <source>
        <strain evidence="2 3">CCUG 57757A</strain>
    </source>
</reference>
<organism evidence="2 3">
    <name type="scientific">Moraxella lacunata</name>
    <dbReference type="NCBI Taxonomy" id="477"/>
    <lineage>
        <taxon>Bacteria</taxon>
        <taxon>Pseudomonadati</taxon>
        <taxon>Pseudomonadota</taxon>
        <taxon>Gammaproteobacteria</taxon>
        <taxon>Moraxellales</taxon>
        <taxon>Moraxellaceae</taxon>
        <taxon>Moraxella</taxon>
    </lineage>
</organism>
<dbReference type="AlphaFoldDB" id="A0A1B8Q5Y6"/>
<protein>
    <submittedName>
        <fullName evidence="2">Uncharacterized protein</fullName>
    </submittedName>
</protein>
<keyword evidence="1" id="KW-0812">Transmembrane</keyword>
<evidence type="ECO:0000313" key="3">
    <source>
        <dbReference type="Proteomes" id="UP000092607"/>
    </source>
</evidence>
<proteinExistence type="predicted"/>
<evidence type="ECO:0000256" key="1">
    <source>
        <dbReference type="SAM" id="Phobius"/>
    </source>
</evidence>
<dbReference type="Proteomes" id="UP000092607">
    <property type="component" value="Unassembled WGS sequence"/>
</dbReference>
<dbReference type="EMBL" id="LZMS01000037">
    <property type="protein sequence ID" value="OBX65172.1"/>
    <property type="molecule type" value="Genomic_DNA"/>
</dbReference>
<feature type="transmembrane region" description="Helical" evidence="1">
    <location>
        <begin position="20"/>
        <end position="47"/>
    </location>
</feature>
<sequence>MKNYGETSIRKGFWIEALLWGISVVLGLVFGITHIILLFVFGIILIMLQNMKNGKLSKAGVFTILISFFLGIIQFYKTKL</sequence>
<name>A0A1B8Q5Y6_MORLA</name>
<dbReference type="RefSeq" id="WP_065255337.1">
    <property type="nucleotide sequence ID" value="NZ_JARDJM010000099.1"/>
</dbReference>
<feature type="transmembrane region" description="Helical" evidence="1">
    <location>
        <begin position="59"/>
        <end position="76"/>
    </location>
</feature>
<keyword evidence="1" id="KW-0472">Membrane</keyword>
<evidence type="ECO:0000313" key="2">
    <source>
        <dbReference type="EMBL" id="OBX65172.1"/>
    </source>
</evidence>
<gene>
    <name evidence="2" type="ORF">A9309_03765</name>
</gene>